<dbReference type="AlphaFoldDB" id="A0A9D4VXH1"/>
<accession>A0A9D4VXH1</accession>
<feature type="region of interest" description="Disordered" evidence="1">
    <location>
        <begin position="48"/>
        <end position="67"/>
    </location>
</feature>
<feature type="region of interest" description="Disordered" evidence="1">
    <location>
        <begin position="82"/>
        <end position="105"/>
    </location>
</feature>
<evidence type="ECO:0000256" key="1">
    <source>
        <dbReference type="SAM" id="MobiDB-lite"/>
    </source>
</evidence>
<reference evidence="2 3" key="1">
    <citation type="journal article" date="2022" name="Nat. Genet.">
        <title>Improved pea reference genome and pan-genome highlight genomic features and evolutionary characteristics.</title>
        <authorList>
            <person name="Yang T."/>
            <person name="Liu R."/>
            <person name="Luo Y."/>
            <person name="Hu S."/>
            <person name="Wang D."/>
            <person name="Wang C."/>
            <person name="Pandey M.K."/>
            <person name="Ge S."/>
            <person name="Xu Q."/>
            <person name="Li N."/>
            <person name="Li G."/>
            <person name="Huang Y."/>
            <person name="Saxena R.K."/>
            <person name="Ji Y."/>
            <person name="Li M."/>
            <person name="Yan X."/>
            <person name="He Y."/>
            <person name="Liu Y."/>
            <person name="Wang X."/>
            <person name="Xiang C."/>
            <person name="Varshney R.K."/>
            <person name="Ding H."/>
            <person name="Gao S."/>
            <person name="Zong X."/>
        </authorList>
    </citation>
    <scope>NUCLEOTIDE SEQUENCE [LARGE SCALE GENOMIC DNA]</scope>
    <source>
        <strain evidence="2 3">cv. Zhongwan 6</strain>
    </source>
</reference>
<dbReference type="EMBL" id="JAMSHJ010000007">
    <property type="protein sequence ID" value="KAI5390481.1"/>
    <property type="molecule type" value="Genomic_DNA"/>
</dbReference>
<dbReference type="Proteomes" id="UP001058974">
    <property type="component" value="Chromosome 7"/>
</dbReference>
<organism evidence="2 3">
    <name type="scientific">Pisum sativum</name>
    <name type="common">Garden pea</name>
    <name type="synonym">Lathyrus oleraceus</name>
    <dbReference type="NCBI Taxonomy" id="3888"/>
    <lineage>
        <taxon>Eukaryota</taxon>
        <taxon>Viridiplantae</taxon>
        <taxon>Streptophyta</taxon>
        <taxon>Embryophyta</taxon>
        <taxon>Tracheophyta</taxon>
        <taxon>Spermatophyta</taxon>
        <taxon>Magnoliopsida</taxon>
        <taxon>eudicotyledons</taxon>
        <taxon>Gunneridae</taxon>
        <taxon>Pentapetalae</taxon>
        <taxon>rosids</taxon>
        <taxon>fabids</taxon>
        <taxon>Fabales</taxon>
        <taxon>Fabaceae</taxon>
        <taxon>Papilionoideae</taxon>
        <taxon>50 kb inversion clade</taxon>
        <taxon>NPAAA clade</taxon>
        <taxon>Hologalegina</taxon>
        <taxon>IRL clade</taxon>
        <taxon>Fabeae</taxon>
        <taxon>Lathyrus</taxon>
    </lineage>
</organism>
<evidence type="ECO:0000313" key="3">
    <source>
        <dbReference type="Proteomes" id="UP001058974"/>
    </source>
</evidence>
<proteinExistence type="predicted"/>
<protein>
    <submittedName>
        <fullName evidence="2">Uncharacterized protein</fullName>
    </submittedName>
</protein>
<evidence type="ECO:0000313" key="2">
    <source>
        <dbReference type="EMBL" id="KAI5390481.1"/>
    </source>
</evidence>
<keyword evidence="3" id="KW-1185">Reference proteome</keyword>
<sequence>MYNLSESFNAPILLQRDKPIITMFEWIMNYLMRRFSILREKVEGYKGEVGESELPSNVDDTKTPNVEPQVDDIETSTVEPQAHVHVDDNETPNLNKYCGLDPKTL</sequence>
<dbReference type="Gramene" id="Psat07G0569700-T1">
    <property type="protein sequence ID" value="KAI5390481.1"/>
    <property type="gene ID" value="KIW84_075697"/>
</dbReference>
<name>A0A9D4VXH1_PEA</name>
<gene>
    <name evidence="2" type="ORF">KIW84_075697</name>
</gene>
<comment type="caution">
    <text evidence="2">The sequence shown here is derived from an EMBL/GenBank/DDBJ whole genome shotgun (WGS) entry which is preliminary data.</text>
</comment>